<evidence type="ECO:0000313" key="3">
    <source>
        <dbReference type="Proteomes" id="UP000719766"/>
    </source>
</evidence>
<dbReference type="PROSITE" id="PS51257">
    <property type="entry name" value="PROKAR_LIPOPROTEIN"/>
    <property type="match status" value="1"/>
</dbReference>
<dbReference type="OrthoDB" id="2676831at2759"/>
<accession>A0A9P7AEZ8</accession>
<evidence type="ECO:0000313" key="2">
    <source>
        <dbReference type="EMBL" id="KAG1787074.1"/>
    </source>
</evidence>
<feature type="transmembrane region" description="Helical" evidence="1">
    <location>
        <begin position="41"/>
        <end position="63"/>
    </location>
</feature>
<keyword evidence="1" id="KW-1133">Transmembrane helix</keyword>
<keyword evidence="1" id="KW-0472">Membrane</keyword>
<comment type="caution">
    <text evidence="2">The sequence shown here is derived from an EMBL/GenBank/DDBJ whole genome shotgun (WGS) entry which is preliminary data.</text>
</comment>
<organism evidence="2 3">
    <name type="scientific">Suillus plorans</name>
    <dbReference type="NCBI Taxonomy" id="116603"/>
    <lineage>
        <taxon>Eukaryota</taxon>
        <taxon>Fungi</taxon>
        <taxon>Dikarya</taxon>
        <taxon>Basidiomycota</taxon>
        <taxon>Agaricomycotina</taxon>
        <taxon>Agaricomycetes</taxon>
        <taxon>Agaricomycetidae</taxon>
        <taxon>Boletales</taxon>
        <taxon>Suillineae</taxon>
        <taxon>Suillaceae</taxon>
        <taxon>Suillus</taxon>
    </lineage>
</organism>
<feature type="transmembrane region" description="Helical" evidence="1">
    <location>
        <begin position="7"/>
        <end position="29"/>
    </location>
</feature>
<dbReference type="GeneID" id="64597935"/>
<sequence length="98" mass="10525">MVLTKSHVAYFASFVVASCLELGYLSPAISASNSNSLGPPIYTGVASIFLLMQLFVLGSRLVLGIREHYARVEADSYAVTNLSSIACQERVHVQTSSV</sequence>
<dbReference type="AlphaFoldDB" id="A0A9P7AEZ8"/>
<name>A0A9P7AEZ8_9AGAM</name>
<dbReference type="EMBL" id="JABBWE010000084">
    <property type="protein sequence ID" value="KAG1787074.1"/>
    <property type="molecule type" value="Genomic_DNA"/>
</dbReference>
<keyword evidence="3" id="KW-1185">Reference proteome</keyword>
<dbReference type="Proteomes" id="UP000719766">
    <property type="component" value="Unassembled WGS sequence"/>
</dbReference>
<protein>
    <submittedName>
        <fullName evidence="2">Uncharacterized protein</fullName>
    </submittedName>
</protein>
<dbReference type="RefSeq" id="XP_041154448.1">
    <property type="nucleotide sequence ID" value="XM_041304171.1"/>
</dbReference>
<evidence type="ECO:0000256" key="1">
    <source>
        <dbReference type="SAM" id="Phobius"/>
    </source>
</evidence>
<keyword evidence="1" id="KW-0812">Transmembrane</keyword>
<reference evidence="2" key="1">
    <citation type="journal article" date="2020" name="New Phytol.">
        <title>Comparative genomics reveals dynamic genome evolution in host specialist ectomycorrhizal fungi.</title>
        <authorList>
            <person name="Lofgren L.A."/>
            <person name="Nguyen N.H."/>
            <person name="Vilgalys R."/>
            <person name="Ruytinx J."/>
            <person name="Liao H.L."/>
            <person name="Branco S."/>
            <person name="Kuo A."/>
            <person name="LaButti K."/>
            <person name="Lipzen A."/>
            <person name="Andreopoulos W."/>
            <person name="Pangilinan J."/>
            <person name="Riley R."/>
            <person name="Hundley H."/>
            <person name="Na H."/>
            <person name="Barry K."/>
            <person name="Grigoriev I.V."/>
            <person name="Stajich J.E."/>
            <person name="Kennedy P.G."/>
        </authorList>
    </citation>
    <scope>NUCLEOTIDE SEQUENCE</scope>
    <source>
        <strain evidence="2">S12</strain>
    </source>
</reference>
<proteinExistence type="predicted"/>
<gene>
    <name evidence="2" type="ORF">HD556DRAFT_1411193</name>
</gene>